<dbReference type="PROSITE" id="PS51257">
    <property type="entry name" value="PROKAR_LIPOPROTEIN"/>
    <property type="match status" value="1"/>
</dbReference>
<proteinExistence type="predicted"/>
<evidence type="ECO:0000313" key="2">
    <source>
        <dbReference type="Proteomes" id="UP000315385"/>
    </source>
</evidence>
<protein>
    <submittedName>
        <fullName evidence="1">Uncharacterized protein</fullName>
    </submittedName>
</protein>
<name>A0A544QR75_9EURY</name>
<evidence type="ECO:0000313" key="1">
    <source>
        <dbReference type="EMBL" id="TQQ81945.1"/>
    </source>
</evidence>
<dbReference type="RefSeq" id="WP_142442597.1">
    <property type="nucleotide sequence ID" value="NZ_SESI01000001.1"/>
</dbReference>
<accession>A0A544QR75</accession>
<gene>
    <name evidence="1" type="ORF">EWF95_03115</name>
</gene>
<dbReference type="AlphaFoldDB" id="A0A544QR75"/>
<keyword evidence="2" id="KW-1185">Reference proteome</keyword>
<dbReference type="OrthoDB" id="329550at2157"/>
<dbReference type="EMBL" id="SESI01000001">
    <property type="protein sequence ID" value="TQQ81945.1"/>
    <property type="molecule type" value="Genomic_DNA"/>
</dbReference>
<reference evidence="1 2" key="1">
    <citation type="submission" date="2019-02" db="EMBL/GenBank/DDBJ databases">
        <title>Halonotius sp. a new haloqrchaeon isolated from saline water.</title>
        <authorList>
            <person name="Duran-Viseras A."/>
            <person name="Sanchez-Porro C."/>
            <person name="Ventosa A."/>
        </authorList>
    </citation>
    <scope>NUCLEOTIDE SEQUENCE [LARGE SCALE GENOMIC DNA]</scope>
    <source>
        <strain evidence="1 2">F9-27</strain>
    </source>
</reference>
<dbReference type="Proteomes" id="UP000315385">
    <property type="component" value="Unassembled WGS sequence"/>
</dbReference>
<sequence>MNRRQFVAVAATTSLAGCIGSSDSEESSSLALTVENERADPVTVTVVVGDDEGTTYEEASEQIDSGVARAFEVPVGTGGRHEVTVSGEDWEGKLAWNADTCALFDGTVRVTDQSVEVAGECVQQR</sequence>
<comment type="caution">
    <text evidence="1">The sequence shown here is derived from an EMBL/GenBank/DDBJ whole genome shotgun (WGS) entry which is preliminary data.</text>
</comment>
<organism evidence="1 2">
    <name type="scientific">Halonotius roseus</name>
    <dbReference type="NCBI Taxonomy" id="2511997"/>
    <lineage>
        <taxon>Archaea</taxon>
        <taxon>Methanobacteriati</taxon>
        <taxon>Methanobacteriota</taxon>
        <taxon>Stenosarchaea group</taxon>
        <taxon>Halobacteria</taxon>
        <taxon>Halobacteriales</taxon>
        <taxon>Haloferacaceae</taxon>
        <taxon>Halonotius</taxon>
    </lineage>
</organism>